<evidence type="ECO:0000259" key="2">
    <source>
        <dbReference type="Pfam" id="PF14478"/>
    </source>
</evidence>
<dbReference type="OrthoDB" id="112130at2157"/>
<dbReference type="InterPro" id="IPR027954">
    <property type="entry name" value="Transcobalamin-like_C"/>
</dbReference>
<dbReference type="RefSeq" id="WP_220682836.1">
    <property type="nucleotide sequence ID" value="NZ_CP037968.1"/>
</dbReference>
<dbReference type="KEGG" id="mfk:E2N92_06290"/>
<reference evidence="3" key="1">
    <citation type="journal article" date="2005" name="Int. J. Syst. Evol. Microbiol.">
        <title>Methanofollis formosanus sp. nov., isolated from a fish pond.</title>
        <authorList>
            <person name="Wu S.Y."/>
            <person name="Chen S.C."/>
            <person name="Lai M.C."/>
        </authorList>
    </citation>
    <scope>NUCLEOTIDE SEQUENCE</scope>
    <source>
        <strain evidence="3">ML15</strain>
    </source>
</reference>
<feature type="region of interest" description="Disordered" evidence="1">
    <location>
        <begin position="473"/>
        <end position="498"/>
    </location>
</feature>
<feature type="region of interest" description="Disordered" evidence="1">
    <location>
        <begin position="234"/>
        <end position="256"/>
    </location>
</feature>
<organism evidence="3 4">
    <name type="scientific">Methanofollis formosanus</name>
    <dbReference type="NCBI Taxonomy" id="299308"/>
    <lineage>
        <taxon>Archaea</taxon>
        <taxon>Methanobacteriati</taxon>
        <taxon>Methanobacteriota</taxon>
        <taxon>Stenosarchaea group</taxon>
        <taxon>Methanomicrobia</taxon>
        <taxon>Methanomicrobiales</taxon>
        <taxon>Methanomicrobiaceae</taxon>
        <taxon>Methanofollis</taxon>
    </lineage>
</organism>
<feature type="domain" description="Transcobalamin-like C-terminal" evidence="2">
    <location>
        <begin position="158"/>
        <end position="208"/>
    </location>
</feature>
<dbReference type="EMBL" id="CP037968">
    <property type="protein sequence ID" value="QYZ79065.1"/>
    <property type="molecule type" value="Genomic_DNA"/>
</dbReference>
<protein>
    <submittedName>
        <fullName evidence="3">DUF4430 domain-containing protein</fullName>
    </submittedName>
</protein>
<accession>A0A8G1EFT1</accession>
<name>A0A8G1EFT1_9EURY</name>
<dbReference type="Pfam" id="PF14478">
    <property type="entry name" value="DUF4430"/>
    <property type="match status" value="1"/>
</dbReference>
<dbReference type="Proteomes" id="UP000826709">
    <property type="component" value="Chromosome"/>
</dbReference>
<dbReference type="Gene3D" id="2.170.130.30">
    <property type="match status" value="1"/>
</dbReference>
<evidence type="ECO:0000256" key="1">
    <source>
        <dbReference type="SAM" id="MobiDB-lite"/>
    </source>
</evidence>
<sequence length="526" mass="54880">MHHNMKWALPLLLLIALAAPAAALTMDVAASSSPGSAVTVTLDKEADVTFQMNGGTPYYAHGTSAKFVPHITGTLTVTAMAEGQSVEKTVRITSGSGGGGGSDFNDDDSGPWKEVTLGPGTFNVTAESGETYGVNRRTALGALDASGATYVLDDGWYDQYGTLFLKSVNGREGEGMAGWVYQVNGKSPSVGANTYKVKEDDKVVFYYSESMSAQPEDSPEAIYLKVAFGSITSNGDDEEGSGTAQGRLVPADGPEIPLGLPEGVTMTFGASGSRISVHQDAGGDGDEVIVRGDRVIIMRPGLLLTVLTSDMNKEDNSSTGQVRSVTAELMPAAAGVRGNMILVLAGIPGEGAITTGFSDRPSPEITESLTTFATAEDRSLLGVASVMDVKRTNLKNGEDILGATVRMEIDPAWVDEHGGADAIRIVHIADDGTIEVLETRKILETGDSVNFEAESKNGLSSFVIVALGEREGPATSATTAPATGSETGTTPAPTTPQQTPLWAWATIPALFIGGAAYLMNRKEESN</sequence>
<keyword evidence="4" id="KW-1185">Reference proteome</keyword>
<evidence type="ECO:0000313" key="3">
    <source>
        <dbReference type="EMBL" id="QYZ79065.1"/>
    </source>
</evidence>
<proteinExistence type="predicted"/>
<dbReference type="AlphaFoldDB" id="A0A8G1EFT1"/>
<reference evidence="3" key="2">
    <citation type="submission" date="2019-03" db="EMBL/GenBank/DDBJ databases">
        <authorList>
            <person name="Chen S.-C."/>
            <person name="Wu S.-Y."/>
            <person name="Lai M.-C."/>
        </authorList>
    </citation>
    <scope>NUCLEOTIDE SEQUENCE</scope>
    <source>
        <strain evidence="3">ML15</strain>
    </source>
</reference>
<gene>
    <name evidence="3" type="ORF">E2N92_06290</name>
</gene>
<evidence type="ECO:0000313" key="4">
    <source>
        <dbReference type="Proteomes" id="UP000826709"/>
    </source>
</evidence>